<protein>
    <submittedName>
        <fullName evidence="1">Uncharacterized protein</fullName>
    </submittedName>
</protein>
<evidence type="ECO:0000313" key="2">
    <source>
        <dbReference type="Proteomes" id="UP000792457"/>
    </source>
</evidence>
<dbReference type="Proteomes" id="UP000792457">
    <property type="component" value="Unassembled WGS sequence"/>
</dbReference>
<reference evidence="1" key="2">
    <citation type="submission" date="2017-10" db="EMBL/GenBank/DDBJ databases">
        <title>Ladona fulva Genome sequencing and assembly.</title>
        <authorList>
            <person name="Murali S."/>
            <person name="Richards S."/>
            <person name="Bandaranaike D."/>
            <person name="Bellair M."/>
            <person name="Blankenburg K."/>
            <person name="Chao H."/>
            <person name="Dinh H."/>
            <person name="Doddapaneni H."/>
            <person name="Dugan-Rocha S."/>
            <person name="Elkadiri S."/>
            <person name="Gnanaolivu R."/>
            <person name="Hernandez B."/>
            <person name="Skinner E."/>
            <person name="Javaid M."/>
            <person name="Lee S."/>
            <person name="Li M."/>
            <person name="Ming W."/>
            <person name="Munidasa M."/>
            <person name="Muniz J."/>
            <person name="Nguyen L."/>
            <person name="Hughes D."/>
            <person name="Osuji N."/>
            <person name="Pu L.-L."/>
            <person name="Puazo M."/>
            <person name="Qu C."/>
            <person name="Quiroz J."/>
            <person name="Raj R."/>
            <person name="Weissenberger G."/>
            <person name="Xin Y."/>
            <person name="Zou X."/>
            <person name="Han Y."/>
            <person name="Worley K."/>
            <person name="Muzny D."/>
            <person name="Gibbs R."/>
        </authorList>
    </citation>
    <scope>NUCLEOTIDE SEQUENCE</scope>
    <source>
        <strain evidence="1">Sampled in the wild</strain>
    </source>
</reference>
<gene>
    <name evidence="1" type="ORF">J437_LFUL010740</name>
</gene>
<dbReference type="AlphaFoldDB" id="A0A8K0KDL9"/>
<proteinExistence type="predicted"/>
<dbReference type="OrthoDB" id="6412933at2759"/>
<keyword evidence="2" id="KW-1185">Reference proteome</keyword>
<reference evidence="1" key="1">
    <citation type="submission" date="2013-04" db="EMBL/GenBank/DDBJ databases">
        <authorList>
            <person name="Qu J."/>
            <person name="Murali S.C."/>
            <person name="Bandaranaike D."/>
            <person name="Bellair M."/>
            <person name="Blankenburg K."/>
            <person name="Chao H."/>
            <person name="Dinh H."/>
            <person name="Doddapaneni H."/>
            <person name="Downs B."/>
            <person name="Dugan-Rocha S."/>
            <person name="Elkadiri S."/>
            <person name="Gnanaolivu R.D."/>
            <person name="Hernandez B."/>
            <person name="Javaid M."/>
            <person name="Jayaseelan J.C."/>
            <person name="Lee S."/>
            <person name="Li M."/>
            <person name="Ming W."/>
            <person name="Munidasa M."/>
            <person name="Muniz J."/>
            <person name="Nguyen L."/>
            <person name="Ongeri F."/>
            <person name="Osuji N."/>
            <person name="Pu L.-L."/>
            <person name="Puazo M."/>
            <person name="Qu C."/>
            <person name="Quiroz J."/>
            <person name="Raj R."/>
            <person name="Weissenberger G."/>
            <person name="Xin Y."/>
            <person name="Zou X."/>
            <person name="Han Y."/>
            <person name="Richards S."/>
            <person name="Worley K."/>
            <person name="Muzny D."/>
            <person name="Gibbs R."/>
        </authorList>
    </citation>
    <scope>NUCLEOTIDE SEQUENCE</scope>
    <source>
        <strain evidence="1">Sampled in the wild</strain>
    </source>
</reference>
<sequence>MKSRCDSNPAQYKRNRMFGHLVHVLGRAAVVHHHRNIVVGELVDDGDFSALFTSMMDCTHEDTGSSNNSLLDKTVAEDHPIYIPPSIDDFLISDTLQCLEGYEYTIVHRQFPHARDVPGRSPLAWRGGHSHGSPHHTSGPSFTARPPYFSVLREDSVFLRKFRGKEMEIAVRPVPKSTNPIQWYGAMLESLLNSFKNLG</sequence>
<accession>A0A8K0KDL9</accession>
<evidence type="ECO:0000313" key="1">
    <source>
        <dbReference type="EMBL" id="KAG8231765.1"/>
    </source>
</evidence>
<organism evidence="1 2">
    <name type="scientific">Ladona fulva</name>
    <name type="common">Scarce chaser dragonfly</name>
    <name type="synonym">Libellula fulva</name>
    <dbReference type="NCBI Taxonomy" id="123851"/>
    <lineage>
        <taxon>Eukaryota</taxon>
        <taxon>Metazoa</taxon>
        <taxon>Ecdysozoa</taxon>
        <taxon>Arthropoda</taxon>
        <taxon>Hexapoda</taxon>
        <taxon>Insecta</taxon>
        <taxon>Pterygota</taxon>
        <taxon>Palaeoptera</taxon>
        <taxon>Odonata</taxon>
        <taxon>Epiprocta</taxon>
        <taxon>Anisoptera</taxon>
        <taxon>Libelluloidea</taxon>
        <taxon>Libellulidae</taxon>
        <taxon>Ladona</taxon>
    </lineage>
</organism>
<comment type="caution">
    <text evidence="1">The sequence shown here is derived from an EMBL/GenBank/DDBJ whole genome shotgun (WGS) entry which is preliminary data.</text>
</comment>
<dbReference type="EMBL" id="KZ308573">
    <property type="protein sequence ID" value="KAG8231765.1"/>
    <property type="molecule type" value="Genomic_DNA"/>
</dbReference>
<name>A0A8K0KDL9_LADFU</name>